<evidence type="ECO:0000313" key="7">
    <source>
        <dbReference type="EMBL" id="PSR27008.1"/>
    </source>
</evidence>
<sequence>MQLDMLVRNCEMYLSDRTVLMDIGIAQERIVCVGENLDMAAHRIFDAEGRPVFPGGVDAHVHTATQLGGYLTQDTFFESTKAAARGGTTTIIDFCIPEQGQGPDLIEMMDERIAAISRDSVVDVALHAGLSRLDSGDIERQIREAMRRGITSFKMFSAYPGSVMINYGEIFQAMRIIAQQGGVAVIHAEHQDLINMATQGKNLAVASSHRDSRPVVSESVAVSTLLALVEATQCPTYFVHISSQEALAQIHQRKVSGLRVGAETCPHYLTLDGSLYDTMDGALYVCSPPLRDQLERTALWNGVAGGSVDLISSDHCCFGRSQKFRHRDDFRRIANGLPGVETRMPLIYDQGVRTGIISAYQFQQVTATGPAQWLGLYPQKGVLQPGSDADVVIWDPDRSFPTATTTMATDFLPYSHLALRGMPVLVIARGRVVWNDEDFVGRRGQGRFVRRRPVRQQDKSLVKSVGEEVL</sequence>
<feature type="modified residue" description="N6-carboxylysine" evidence="5">
    <location>
        <position position="154"/>
    </location>
</feature>
<evidence type="ECO:0000256" key="2">
    <source>
        <dbReference type="ARBA" id="ARBA00008829"/>
    </source>
</evidence>
<dbReference type="EMBL" id="PXYT01000030">
    <property type="protein sequence ID" value="PSR27008.1"/>
    <property type="molecule type" value="Genomic_DNA"/>
</dbReference>
<comment type="cofactor">
    <cofactor evidence="1">
        <name>Zn(2+)</name>
        <dbReference type="ChEBI" id="CHEBI:29105"/>
    </cofactor>
</comment>
<dbReference type="SUPFAM" id="SSF51338">
    <property type="entry name" value="Composite domain of metallo-dependent hydrolases"/>
    <property type="match status" value="2"/>
</dbReference>
<dbReference type="GO" id="GO:0016812">
    <property type="term" value="F:hydrolase activity, acting on carbon-nitrogen (but not peptide) bonds, in cyclic amides"/>
    <property type="evidence" value="ECO:0007669"/>
    <property type="project" value="TreeGrafter"/>
</dbReference>
<dbReference type="Pfam" id="PF01979">
    <property type="entry name" value="Amidohydro_1"/>
    <property type="match status" value="1"/>
</dbReference>
<proteinExistence type="inferred from homology"/>
<comment type="PTM">
    <text evidence="5">Carbamylation allows a single lysine to coordinate two divalent metal cations.</text>
</comment>
<dbReference type="Gene3D" id="2.30.40.10">
    <property type="entry name" value="Urease, subunit C, domain 1"/>
    <property type="match status" value="1"/>
</dbReference>
<dbReference type="Gene3D" id="3.20.20.140">
    <property type="entry name" value="Metal-dependent hydrolases"/>
    <property type="match status" value="1"/>
</dbReference>
<comment type="caution">
    <text evidence="7">The sequence shown here is derived from an EMBL/GenBank/DDBJ whole genome shotgun (WGS) entry which is preliminary data.</text>
</comment>
<name>A0A2T2WXP8_9FIRM</name>
<dbReference type="InterPro" id="IPR011778">
    <property type="entry name" value="Hydantoinase/dihydroPyrase"/>
</dbReference>
<evidence type="ECO:0000256" key="4">
    <source>
        <dbReference type="ARBA" id="ARBA00022801"/>
    </source>
</evidence>
<dbReference type="InterPro" id="IPR050378">
    <property type="entry name" value="Metallo-dep_Hydrolases_sf"/>
</dbReference>
<dbReference type="InterPro" id="IPR006680">
    <property type="entry name" value="Amidohydro-rel"/>
</dbReference>
<evidence type="ECO:0000256" key="3">
    <source>
        <dbReference type="ARBA" id="ARBA00022723"/>
    </source>
</evidence>
<accession>A0A2T2WXP8</accession>
<evidence type="ECO:0000256" key="5">
    <source>
        <dbReference type="PIRSR" id="PIRSR611778-50"/>
    </source>
</evidence>
<keyword evidence="3" id="KW-0479">Metal-binding</keyword>
<dbReference type="PANTHER" id="PTHR11647:SF1">
    <property type="entry name" value="COLLAPSIN RESPONSE MEDIATOR PROTEIN"/>
    <property type="match status" value="1"/>
</dbReference>
<gene>
    <name evidence="7" type="primary">hydA</name>
    <name evidence="7" type="ORF">C7B43_12630</name>
</gene>
<dbReference type="GO" id="GO:0005829">
    <property type="term" value="C:cytosol"/>
    <property type="evidence" value="ECO:0007669"/>
    <property type="project" value="TreeGrafter"/>
</dbReference>
<feature type="domain" description="Amidohydrolase-related" evidence="6">
    <location>
        <begin position="52"/>
        <end position="431"/>
    </location>
</feature>
<dbReference type="SUPFAM" id="SSF51556">
    <property type="entry name" value="Metallo-dependent hydrolases"/>
    <property type="match status" value="1"/>
</dbReference>
<evidence type="ECO:0000256" key="1">
    <source>
        <dbReference type="ARBA" id="ARBA00001947"/>
    </source>
</evidence>
<reference evidence="7 8" key="1">
    <citation type="journal article" date="2014" name="BMC Genomics">
        <title>Comparison of environmental and isolate Sulfobacillus genomes reveals diverse carbon, sulfur, nitrogen, and hydrogen metabolisms.</title>
        <authorList>
            <person name="Justice N.B."/>
            <person name="Norman A."/>
            <person name="Brown C.T."/>
            <person name="Singh A."/>
            <person name="Thomas B.C."/>
            <person name="Banfield J.F."/>
        </authorList>
    </citation>
    <scope>NUCLEOTIDE SEQUENCE [LARGE SCALE GENOMIC DNA]</scope>
    <source>
        <strain evidence="7">AMDSBA1</strain>
    </source>
</reference>
<organism evidence="7 8">
    <name type="scientific">Sulfobacillus benefaciens</name>
    <dbReference type="NCBI Taxonomy" id="453960"/>
    <lineage>
        <taxon>Bacteria</taxon>
        <taxon>Bacillati</taxon>
        <taxon>Bacillota</taxon>
        <taxon>Clostridia</taxon>
        <taxon>Eubacteriales</taxon>
        <taxon>Clostridiales Family XVII. Incertae Sedis</taxon>
        <taxon>Sulfobacillus</taxon>
    </lineage>
</organism>
<dbReference type="PANTHER" id="PTHR11647">
    <property type="entry name" value="HYDRANTOINASE/DIHYDROPYRIMIDINASE FAMILY MEMBER"/>
    <property type="match status" value="1"/>
</dbReference>
<dbReference type="InterPro" id="IPR032466">
    <property type="entry name" value="Metal_Hydrolase"/>
</dbReference>
<evidence type="ECO:0000259" key="6">
    <source>
        <dbReference type="Pfam" id="PF01979"/>
    </source>
</evidence>
<dbReference type="FunFam" id="3.20.20.140:FF:000174">
    <property type="entry name" value="Dihydropyrimidinase-related protein 2"/>
    <property type="match status" value="1"/>
</dbReference>
<dbReference type="Proteomes" id="UP000242699">
    <property type="component" value="Unassembled WGS sequence"/>
</dbReference>
<dbReference type="GO" id="GO:0046872">
    <property type="term" value="F:metal ion binding"/>
    <property type="evidence" value="ECO:0007669"/>
    <property type="project" value="UniProtKB-KW"/>
</dbReference>
<protein>
    <submittedName>
        <fullName evidence="7">Dihydropyrimidinase</fullName>
    </submittedName>
</protein>
<evidence type="ECO:0000313" key="8">
    <source>
        <dbReference type="Proteomes" id="UP000242699"/>
    </source>
</evidence>
<dbReference type="InterPro" id="IPR011059">
    <property type="entry name" value="Metal-dep_hydrolase_composite"/>
</dbReference>
<dbReference type="NCBIfam" id="TIGR02033">
    <property type="entry name" value="D-hydantoinase"/>
    <property type="match status" value="1"/>
</dbReference>
<dbReference type="AlphaFoldDB" id="A0A2T2WXP8"/>
<keyword evidence="4" id="KW-0378">Hydrolase</keyword>
<comment type="similarity">
    <text evidence="2">Belongs to the metallo-dependent hydrolases superfamily. Hydantoinase/dihydropyrimidinase family.</text>
</comment>